<gene>
    <name evidence="2" type="ORF">F7725_024732</name>
</gene>
<comment type="caution">
    <text evidence="2">The sequence shown here is derived from an EMBL/GenBank/DDBJ whole genome shotgun (WGS) entry which is preliminary data.</text>
</comment>
<evidence type="ECO:0000313" key="2">
    <source>
        <dbReference type="EMBL" id="KAF3833528.1"/>
    </source>
</evidence>
<organism evidence="2 3">
    <name type="scientific">Dissostichus mawsoni</name>
    <name type="common">Antarctic cod</name>
    <dbReference type="NCBI Taxonomy" id="36200"/>
    <lineage>
        <taxon>Eukaryota</taxon>
        <taxon>Metazoa</taxon>
        <taxon>Chordata</taxon>
        <taxon>Craniata</taxon>
        <taxon>Vertebrata</taxon>
        <taxon>Euteleostomi</taxon>
        <taxon>Actinopterygii</taxon>
        <taxon>Neopterygii</taxon>
        <taxon>Teleostei</taxon>
        <taxon>Neoteleostei</taxon>
        <taxon>Acanthomorphata</taxon>
        <taxon>Eupercaria</taxon>
        <taxon>Perciformes</taxon>
        <taxon>Notothenioidei</taxon>
        <taxon>Nototheniidae</taxon>
        <taxon>Dissostichus</taxon>
    </lineage>
</organism>
<accession>A0A7J5XAU0</accession>
<dbReference type="Proteomes" id="UP000518266">
    <property type="component" value="Unassembled WGS sequence"/>
</dbReference>
<name>A0A7J5XAU0_DISMA</name>
<protein>
    <submittedName>
        <fullName evidence="2">Uncharacterized protein</fullName>
    </submittedName>
</protein>
<feature type="region of interest" description="Disordered" evidence="1">
    <location>
        <begin position="62"/>
        <end position="84"/>
    </location>
</feature>
<dbReference type="EMBL" id="JAAKFY010000026">
    <property type="protein sequence ID" value="KAF3833528.1"/>
    <property type="molecule type" value="Genomic_DNA"/>
</dbReference>
<evidence type="ECO:0000313" key="3">
    <source>
        <dbReference type="Proteomes" id="UP000518266"/>
    </source>
</evidence>
<keyword evidence="3" id="KW-1185">Reference proteome</keyword>
<dbReference type="AlphaFoldDB" id="A0A7J5XAU0"/>
<proteinExistence type="predicted"/>
<sequence length="84" mass="9434">MSLDNAQIHILLHIFLSRIHLDVESESNQLPFSESLKSSLSGGAAISIRLQLFRASSSLAQQAQQKQDIPSRPVRSLHRIERET</sequence>
<evidence type="ECO:0000256" key="1">
    <source>
        <dbReference type="SAM" id="MobiDB-lite"/>
    </source>
</evidence>
<reference evidence="2 3" key="1">
    <citation type="submission" date="2020-03" db="EMBL/GenBank/DDBJ databases">
        <title>Dissostichus mawsoni Genome sequencing and assembly.</title>
        <authorList>
            <person name="Park H."/>
        </authorList>
    </citation>
    <scope>NUCLEOTIDE SEQUENCE [LARGE SCALE GENOMIC DNA]</scope>
    <source>
        <strain evidence="2">DM0001</strain>
        <tissue evidence="2">Muscle</tissue>
    </source>
</reference>